<accession>A0ACB9S190</accession>
<gene>
    <name evidence="1" type="ORF">MLD38_009427</name>
</gene>
<organism evidence="1 2">
    <name type="scientific">Melastoma candidum</name>
    <dbReference type="NCBI Taxonomy" id="119954"/>
    <lineage>
        <taxon>Eukaryota</taxon>
        <taxon>Viridiplantae</taxon>
        <taxon>Streptophyta</taxon>
        <taxon>Embryophyta</taxon>
        <taxon>Tracheophyta</taxon>
        <taxon>Spermatophyta</taxon>
        <taxon>Magnoliopsida</taxon>
        <taxon>eudicotyledons</taxon>
        <taxon>Gunneridae</taxon>
        <taxon>Pentapetalae</taxon>
        <taxon>rosids</taxon>
        <taxon>malvids</taxon>
        <taxon>Myrtales</taxon>
        <taxon>Melastomataceae</taxon>
        <taxon>Melastomatoideae</taxon>
        <taxon>Melastomateae</taxon>
        <taxon>Melastoma</taxon>
    </lineage>
</organism>
<name>A0ACB9S190_9MYRT</name>
<evidence type="ECO:0000313" key="1">
    <source>
        <dbReference type="EMBL" id="KAI4383614.1"/>
    </source>
</evidence>
<keyword evidence="2" id="KW-1185">Reference proteome</keyword>
<evidence type="ECO:0000313" key="2">
    <source>
        <dbReference type="Proteomes" id="UP001057402"/>
    </source>
</evidence>
<proteinExistence type="predicted"/>
<dbReference type="Proteomes" id="UP001057402">
    <property type="component" value="Chromosome 3"/>
</dbReference>
<protein>
    <submittedName>
        <fullName evidence="1">Uncharacterized protein</fullName>
    </submittedName>
</protein>
<sequence length="457" mass="49686">MSAISFMEWNSKTPLSWEWDHMVMYNSKAAEASKTLRTNDWSIVNEDLVEGGPLYASGFGSGSSFCQTGADPGYTSMSKSSKSASMNSSSTTEIKISGALLDASGSSLQNNKNIAAMAALSGTSPAVASSVCSGEPLLGLKLGKRIYFEDASEGHNPKASDSPLITKSSRIPAKRLRSTSQGSPGPRCQVHGCNLDLSSAKEYHRKHKVCESHSKCPKVIVNGIERRFCQQCSRFHGLSEFDEKKRSCRKRLSDHNARRRKPHPDLMQINAARMPSLFYGRLGQVNPALGKVALAPTRSDGLLSWANSSSSGLMQRGESVLNSKLPISVSVDEPLHLLNDVSSGTGTIKSWDVLNGASGGVLSFKSTEPATLGDGSKERIISFALDRPRDVDRALSLLSTTTELKRLAAKVCGKLTSPSLFEQQLEVLPWYSLWLLPLYFVTCLFRKTLNKVPKISF</sequence>
<reference evidence="2" key="1">
    <citation type="journal article" date="2023" name="Front. Plant Sci.">
        <title>Chromosomal-level genome assembly of Melastoma candidum provides insights into trichome evolution.</title>
        <authorList>
            <person name="Zhong Y."/>
            <person name="Wu W."/>
            <person name="Sun C."/>
            <person name="Zou P."/>
            <person name="Liu Y."/>
            <person name="Dai S."/>
            <person name="Zhou R."/>
        </authorList>
    </citation>
    <scope>NUCLEOTIDE SEQUENCE [LARGE SCALE GENOMIC DNA]</scope>
</reference>
<comment type="caution">
    <text evidence="1">The sequence shown here is derived from an EMBL/GenBank/DDBJ whole genome shotgun (WGS) entry which is preliminary data.</text>
</comment>
<dbReference type="EMBL" id="CM042882">
    <property type="protein sequence ID" value="KAI4383614.1"/>
    <property type="molecule type" value="Genomic_DNA"/>
</dbReference>